<sequence length="410" mass="43935">MDCFACRSSRARLCASCVQQAVSEHHASLAAFSSEKARLEAGMAAGIEQRRTLLRRQDTLRAHAELQASLRARISAVRREASRLAEELNALRHTVRREQAALHAARGREQAVVAWRAAAEEGEAEMAGRMTEARRRLVARLLQCHAAWGAALAAPPAAAAAAEGGAACEAAAAAEGRAGSWAHSVMDLAARATAAADAILPSLMAEEAAGWSGGGAAAAPPASWEQQVQATMLGHAVLLTQRAGEYLALPHLPYKTVFQGSYSLIWHPSKHRALRLCPTASSEADLQQAISFLNTNVLFLLAHLPSPASCGTAPQGNPTRSLSPHVILENLGLLLHLPSLVWELQPDLVRPHLLLADSEADVRDGDEWDVVERPVVPKPEELDELHHWETSHQLPLLGLSPSCGNARPTR</sequence>
<dbReference type="AlphaFoldDB" id="A0AB34JSH2"/>
<accession>A0AB34JSH2</accession>
<gene>
    <name evidence="2" type="ORF">AB1Y20_018676</name>
</gene>
<dbReference type="EMBL" id="JBGBPQ010000005">
    <property type="protein sequence ID" value="KAL1523748.1"/>
    <property type="molecule type" value="Genomic_DNA"/>
</dbReference>
<feature type="coiled-coil region" evidence="1">
    <location>
        <begin position="67"/>
        <end position="101"/>
    </location>
</feature>
<name>A0AB34JSH2_PRYPA</name>
<keyword evidence="3" id="KW-1185">Reference proteome</keyword>
<proteinExistence type="predicted"/>
<keyword evidence="1" id="KW-0175">Coiled coil</keyword>
<comment type="caution">
    <text evidence="2">The sequence shown here is derived from an EMBL/GenBank/DDBJ whole genome shotgun (WGS) entry which is preliminary data.</text>
</comment>
<dbReference type="Proteomes" id="UP001515480">
    <property type="component" value="Unassembled WGS sequence"/>
</dbReference>
<evidence type="ECO:0000256" key="1">
    <source>
        <dbReference type="SAM" id="Coils"/>
    </source>
</evidence>
<evidence type="ECO:0000313" key="2">
    <source>
        <dbReference type="EMBL" id="KAL1523748.1"/>
    </source>
</evidence>
<reference evidence="2 3" key="1">
    <citation type="journal article" date="2024" name="Science">
        <title>Giant polyketide synthase enzymes in the biosynthesis of giant marine polyether toxins.</title>
        <authorList>
            <person name="Fallon T.R."/>
            <person name="Shende V.V."/>
            <person name="Wierzbicki I.H."/>
            <person name="Pendleton A.L."/>
            <person name="Watervoot N.F."/>
            <person name="Auber R.P."/>
            <person name="Gonzalez D.J."/>
            <person name="Wisecaver J.H."/>
            <person name="Moore B.S."/>
        </authorList>
    </citation>
    <scope>NUCLEOTIDE SEQUENCE [LARGE SCALE GENOMIC DNA]</scope>
    <source>
        <strain evidence="2 3">12B1</strain>
    </source>
</reference>
<protein>
    <submittedName>
        <fullName evidence="2">Uncharacterized protein</fullName>
    </submittedName>
</protein>
<evidence type="ECO:0000313" key="3">
    <source>
        <dbReference type="Proteomes" id="UP001515480"/>
    </source>
</evidence>
<organism evidence="2 3">
    <name type="scientific">Prymnesium parvum</name>
    <name type="common">Toxic golden alga</name>
    <dbReference type="NCBI Taxonomy" id="97485"/>
    <lineage>
        <taxon>Eukaryota</taxon>
        <taxon>Haptista</taxon>
        <taxon>Haptophyta</taxon>
        <taxon>Prymnesiophyceae</taxon>
        <taxon>Prymnesiales</taxon>
        <taxon>Prymnesiaceae</taxon>
        <taxon>Prymnesium</taxon>
    </lineage>
</organism>